<proteinExistence type="inferred from homology"/>
<evidence type="ECO:0000256" key="3">
    <source>
        <dbReference type="ARBA" id="ARBA00012146"/>
    </source>
</evidence>
<dbReference type="EC" id="3.6.1.1" evidence="3"/>
<dbReference type="CTD" id="5464"/>
<dbReference type="InParanoid" id="A0A1S3F8C2"/>
<evidence type="ECO:0000256" key="6">
    <source>
        <dbReference type="ARBA" id="ARBA00022842"/>
    </source>
</evidence>
<keyword evidence="7" id="KW-1185">Reference proteome</keyword>
<keyword evidence="5" id="KW-0378">Hydrolase</keyword>
<evidence type="ECO:0000313" key="8">
    <source>
        <dbReference type="RefSeq" id="XP_012872515.1"/>
    </source>
</evidence>
<protein>
    <recommendedName>
        <fullName evidence="3">inorganic diphosphatase</fullName>
        <ecNumber evidence="3">3.6.1.1</ecNumber>
    </recommendedName>
</protein>
<dbReference type="RefSeq" id="XP_012872515.1">
    <property type="nucleotide sequence ID" value="XM_013017061.1"/>
</dbReference>
<dbReference type="AlphaFoldDB" id="A0A1S3F8C2"/>
<dbReference type="FunCoup" id="A0A1S3F8C2">
    <property type="interactions" value="1639"/>
</dbReference>
<sequence>MSSFSSEERAAPFTLEYRVFLKNEKGQYISPFHDIPIYADKDVFHMVVEVPRWSNAKMEVMFHLSQGDLTWEDPGHNDKHTGCCGDNDPIDVCEIGSKVCARGEIIRVKVLGILAMIDEGETDWKVIAINMDDPDAANYNDISDVERLKPGYLEATVDWFRRYKVPDGKPENEFAFNAEFKDKAFAVDIIKSTHDYWKALVTKKTDGKGISCMNTTVSESPFKCDPDAAKAIVDALPPPCESACTVPTDVDKWFHHQKN</sequence>
<reference evidence="8" key="1">
    <citation type="submission" date="2025-08" db="UniProtKB">
        <authorList>
            <consortium name="RefSeq"/>
        </authorList>
    </citation>
    <scope>IDENTIFICATION</scope>
    <source>
        <tissue evidence="8">Kidney</tissue>
    </source>
</reference>
<comment type="similarity">
    <text evidence="2">Belongs to the PPase family.</text>
</comment>
<dbReference type="GO" id="GO:0004427">
    <property type="term" value="F:inorganic diphosphate phosphatase activity"/>
    <property type="evidence" value="ECO:0007669"/>
    <property type="project" value="UniProtKB-EC"/>
</dbReference>
<dbReference type="Pfam" id="PF00719">
    <property type="entry name" value="Pyrophosphatase"/>
    <property type="match status" value="1"/>
</dbReference>
<dbReference type="OrthoDB" id="1608002at2759"/>
<accession>A0A1S3F8C2</accession>
<keyword evidence="4" id="KW-0479">Metal-binding</keyword>
<dbReference type="CDD" id="cd00412">
    <property type="entry name" value="pyrophosphatase"/>
    <property type="match status" value="1"/>
</dbReference>
<evidence type="ECO:0000256" key="1">
    <source>
        <dbReference type="ARBA" id="ARBA00001946"/>
    </source>
</evidence>
<dbReference type="Gene3D" id="3.90.80.10">
    <property type="entry name" value="Inorganic pyrophosphatase"/>
    <property type="match status" value="2"/>
</dbReference>
<dbReference type="KEGG" id="dord:105986247"/>
<comment type="cofactor">
    <cofactor evidence="1">
        <name>Mg(2+)</name>
        <dbReference type="ChEBI" id="CHEBI:18420"/>
    </cofactor>
</comment>
<evidence type="ECO:0000256" key="2">
    <source>
        <dbReference type="ARBA" id="ARBA00006220"/>
    </source>
</evidence>
<dbReference type="InterPro" id="IPR036649">
    <property type="entry name" value="Pyrophosphatase_sf"/>
</dbReference>
<gene>
    <name evidence="8" type="primary">Ppa1</name>
</gene>
<dbReference type="Proteomes" id="UP000081671">
    <property type="component" value="Unplaced"/>
</dbReference>
<evidence type="ECO:0000256" key="5">
    <source>
        <dbReference type="ARBA" id="ARBA00022801"/>
    </source>
</evidence>
<dbReference type="GO" id="GO:0005737">
    <property type="term" value="C:cytoplasm"/>
    <property type="evidence" value="ECO:0007669"/>
    <property type="project" value="InterPro"/>
</dbReference>
<evidence type="ECO:0000313" key="7">
    <source>
        <dbReference type="Proteomes" id="UP000081671"/>
    </source>
</evidence>
<dbReference type="STRING" id="10020.ENSDORP00000027102"/>
<dbReference type="GO" id="GO:0000287">
    <property type="term" value="F:magnesium ion binding"/>
    <property type="evidence" value="ECO:0007669"/>
    <property type="project" value="InterPro"/>
</dbReference>
<name>A0A1S3F8C2_DIPOR</name>
<dbReference type="PANTHER" id="PTHR10286">
    <property type="entry name" value="INORGANIC PYROPHOSPHATASE"/>
    <property type="match status" value="1"/>
</dbReference>
<dbReference type="PROSITE" id="PS00387">
    <property type="entry name" value="PPASE"/>
    <property type="match status" value="1"/>
</dbReference>
<keyword evidence="6" id="KW-0460">Magnesium</keyword>
<dbReference type="InterPro" id="IPR008162">
    <property type="entry name" value="Pyrophosphatase"/>
</dbReference>
<dbReference type="SUPFAM" id="SSF50324">
    <property type="entry name" value="Inorganic pyrophosphatase"/>
    <property type="match status" value="1"/>
</dbReference>
<dbReference type="GeneID" id="105986247"/>
<dbReference type="GO" id="GO:0006796">
    <property type="term" value="P:phosphate-containing compound metabolic process"/>
    <property type="evidence" value="ECO:0007669"/>
    <property type="project" value="InterPro"/>
</dbReference>
<organism evidence="7 8">
    <name type="scientific">Dipodomys ordii</name>
    <name type="common">Ord's kangaroo rat</name>
    <dbReference type="NCBI Taxonomy" id="10020"/>
    <lineage>
        <taxon>Eukaryota</taxon>
        <taxon>Metazoa</taxon>
        <taxon>Chordata</taxon>
        <taxon>Craniata</taxon>
        <taxon>Vertebrata</taxon>
        <taxon>Euteleostomi</taxon>
        <taxon>Mammalia</taxon>
        <taxon>Eutheria</taxon>
        <taxon>Euarchontoglires</taxon>
        <taxon>Glires</taxon>
        <taxon>Rodentia</taxon>
        <taxon>Castorimorpha</taxon>
        <taxon>Heteromyidae</taxon>
        <taxon>Dipodomyinae</taxon>
        <taxon>Dipodomys</taxon>
    </lineage>
</organism>
<evidence type="ECO:0000256" key="4">
    <source>
        <dbReference type="ARBA" id="ARBA00022723"/>
    </source>
</evidence>